<dbReference type="AlphaFoldDB" id="A0A2I1GB66"/>
<name>A0A2I1GB66_9GLOM</name>
<organism evidence="1 2">
    <name type="scientific">Rhizophagus irregularis</name>
    <dbReference type="NCBI Taxonomy" id="588596"/>
    <lineage>
        <taxon>Eukaryota</taxon>
        <taxon>Fungi</taxon>
        <taxon>Fungi incertae sedis</taxon>
        <taxon>Mucoromycota</taxon>
        <taxon>Glomeromycotina</taxon>
        <taxon>Glomeromycetes</taxon>
        <taxon>Glomerales</taxon>
        <taxon>Glomeraceae</taxon>
        <taxon>Rhizophagus</taxon>
    </lineage>
</organism>
<protein>
    <submittedName>
        <fullName evidence="1">Uncharacterized protein</fullName>
    </submittedName>
</protein>
<sequence>MNLILMKVKKHNGDIINKMIPIKYNLRKFIKILINIKVIAEWSILKTNKHEIPIA</sequence>
<gene>
    <name evidence="1" type="ORF">RhiirA4_457949</name>
</gene>
<keyword evidence="2" id="KW-1185">Reference proteome</keyword>
<dbReference type="Proteomes" id="UP000234323">
    <property type="component" value="Unassembled WGS sequence"/>
</dbReference>
<proteinExistence type="predicted"/>
<evidence type="ECO:0000313" key="1">
    <source>
        <dbReference type="EMBL" id="PKY43853.1"/>
    </source>
</evidence>
<dbReference type="EMBL" id="LLXI01000281">
    <property type="protein sequence ID" value="PKY43853.1"/>
    <property type="molecule type" value="Genomic_DNA"/>
</dbReference>
<evidence type="ECO:0000313" key="2">
    <source>
        <dbReference type="Proteomes" id="UP000234323"/>
    </source>
</evidence>
<accession>A0A2I1GB66</accession>
<comment type="caution">
    <text evidence="1">The sequence shown here is derived from an EMBL/GenBank/DDBJ whole genome shotgun (WGS) entry which is preliminary data.</text>
</comment>
<reference evidence="1 2" key="1">
    <citation type="submission" date="2015-10" db="EMBL/GenBank/DDBJ databases">
        <title>Genome analyses suggest a sexual origin of heterokaryosis in a supposedly ancient asexual fungus.</title>
        <authorList>
            <person name="Ropars J."/>
            <person name="Sedzielewska K."/>
            <person name="Noel J."/>
            <person name="Charron P."/>
            <person name="Farinelli L."/>
            <person name="Marton T."/>
            <person name="Kruger M."/>
            <person name="Pelin A."/>
            <person name="Brachmann A."/>
            <person name="Corradi N."/>
        </authorList>
    </citation>
    <scope>NUCLEOTIDE SEQUENCE [LARGE SCALE GENOMIC DNA]</scope>
    <source>
        <strain evidence="1 2">A4</strain>
    </source>
</reference>